<protein>
    <submittedName>
        <fullName evidence="1">Histidine phosphatase family protein</fullName>
    </submittedName>
</protein>
<dbReference type="CDD" id="cd07067">
    <property type="entry name" value="HP_PGM_like"/>
    <property type="match status" value="1"/>
</dbReference>
<dbReference type="InterPro" id="IPR013078">
    <property type="entry name" value="His_Pase_superF_clade-1"/>
</dbReference>
<evidence type="ECO:0000313" key="1">
    <source>
        <dbReference type="EMBL" id="QFI38375.1"/>
    </source>
</evidence>
<dbReference type="Pfam" id="PF00300">
    <property type="entry name" value="His_Phos_1"/>
    <property type="match status" value="1"/>
</dbReference>
<dbReference type="SMART" id="SM00855">
    <property type="entry name" value="PGAM"/>
    <property type="match status" value="1"/>
</dbReference>
<dbReference type="PANTHER" id="PTHR48100">
    <property type="entry name" value="BROAD-SPECIFICITY PHOSPHATASE YOR283W-RELATED"/>
    <property type="match status" value="1"/>
</dbReference>
<dbReference type="KEGG" id="mmaa:FR932_11195"/>
<gene>
    <name evidence="1" type="ORF">FR932_11195</name>
</gene>
<dbReference type="GO" id="GO:0016791">
    <property type="term" value="F:phosphatase activity"/>
    <property type="evidence" value="ECO:0007669"/>
    <property type="project" value="TreeGrafter"/>
</dbReference>
<dbReference type="Gene3D" id="3.40.50.1240">
    <property type="entry name" value="Phosphoglycerate mutase-like"/>
    <property type="match status" value="1"/>
</dbReference>
<organism evidence="1 2">
    <name type="scientific">Moritella marina ATCC 15381</name>
    <dbReference type="NCBI Taxonomy" id="1202962"/>
    <lineage>
        <taxon>Bacteria</taxon>
        <taxon>Pseudomonadati</taxon>
        <taxon>Pseudomonadota</taxon>
        <taxon>Gammaproteobacteria</taxon>
        <taxon>Alteromonadales</taxon>
        <taxon>Moritellaceae</taxon>
        <taxon>Moritella</taxon>
    </lineage>
</organism>
<name>A0A5J6WND6_MORMI</name>
<evidence type="ECO:0000313" key="2">
    <source>
        <dbReference type="Proteomes" id="UP000327424"/>
    </source>
</evidence>
<dbReference type="Proteomes" id="UP000327424">
    <property type="component" value="Chromosome"/>
</dbReference>
<dbReference type="OrthoDB" id="9781415at2"/>
<dbReference type="RefSeq" id="WP_019442690.1">
    <property type="nucleotide sequence ID" value="NZ_ALOE01000034.1"/>
</dbReference>
<reference evidence="1 2" key="1">
    <citation type="submission" date="2019-09" db="EMBL/GenBank/DDBJ databases">
        <title>Hybrid Assembly of the complete Genome of the Deep-Sea Bacterium Moritella marina from long Nanopore and Illumina reads.</title>
        <authorList>
            <person name="Magin S."/>
            <person name="Georgoulis A."/>
            <person name="Papadimitriou K."/>
            <person name="Iliakis G."/>
            <person name="Vorgias C.E."/>
        </authorList>
    </citation>
    <scope>NUCLEOTIDE SEQUENCE [LARGE SCALE GENOMIC DNA]</scope>
    <source>
        <strain evidence="1 2">MP-1</strain>
    </source>
</reference>
<dbReference type="InterPro" id="IPR050275">
    <property type="entry name" value="PGM_Phosphatase"/>
</dbReference>
<dbReference type="InterPro" id="IPR029033">
    <property type="entry name" value="His_PPase_superfam"/>
</dbReference>
<dbReference type="PANTHER" id="PTHR48100:SF59">
    <property type="entry name" value="ADENOSYLCOBALAMIN_ALPHA-RIBAZOLE PHOSPHATASE"/>
    <property type="match status" value="1"/>
</dbReference>
<accession>A0A5J6WND6</accession>
<proteinExistence type="predicted"/>
<dbReference type="GO" id="GO:0005737">
    <property type="term" value="C:cytoplasm"/>
    <property type="evidence" value="ECO:0007669"/>
    <property type="project" value="TreeGrafter"/>
</dbReference>
<keyword evidence="2" id="KW-1185">Reference proteome</keyword>
<dbReference type="EMBL" id="CP044399">
    <property type="protein sequence ID" value="QFI38375.1"/>
    <property type="molecule type" value="Genomic_DNA"/>
</dbReference>
<sequence>MIHVYFIRHGQTQWNVEKRLQGRTDIPLNEAGKLQISAYKLPELLLSIPWFHSPLLRAQQTAELLSVNAQVESALIEMSWGNWEGKTLAQLRQQDPVYVTEQESLGLDLRPVGGESPRLVAKRVSAWIEALDIVNVEQRIGCVSHKGIIRAIYANATNWDMLGKAPHKLDYHCAQHFYFERGRWSIGELNIKL</sequence>
<dbReference type="AlphaFoldDB" id="A0A5J6WND6"/>
<dbReference type="SUPFAM" id="SSF53254">
    <property type="entry name" value="Phosphoglycerate mutase-like"/>
    <property type="match status" value="1"/>
</dbReference>